<accession>A0AAN9YVX2</accession>
<dbReference type="SMART" id="SM00280">
    <property type="entry name" value="KAZAL"/>
    <property type="match status" value="1"/>
</dbReference>
<dbReference type="InterPro" id="IPR002350">
    <property type="entry name" value="Kazal_dom"/>
</dbReference>
<dbReference type="Gene3D" id="3.30.60.30">
    <property type="match status" value="1"/>
</dbReference>
<reference evidence="3 4" key="1">
    <citation type="submission" date="2024-03" db="EMBL/GenBank/DDBJ databases">
        <title>The genome assembly and annotation of the cricket Gryllus longicercus Weissman &amp; Gray.</title>
        <authorList>
            <person name="Szrajer S."/>
            <person name="Gray D."/>
            <person name="Ylla G."/>
        </authorList>
    </citation>
    <scope>NUCLEOTIDE SEQUENCE [LARGE SCALE GENOMIC DNA]</scope>
    <source>
        <strain evidence="3">DAG 2021-001</strain>
        <tissue evidence="3">Whole body minus gut</tissue>
    </source>
</reference>
<comment type="caution">
    <text evidence="3">The sequence shown here is derived from an EMBL/GenBank/DDBJ whole genome shotgun (WGS) entry which is preliminary data.</text>
</comment>
<dbReference type="AlphaFoldDB" id="A0AAN9YVX2"/>
<proteinExistence type="predicted"/>
<sequence>MRRMRLLLVIMVVVAASTWLMAGTSAEAEAEAVAVAEAEAEAGGGGGGRGGTNCMETCPTRNAPLCARQGSNGSRKNFANQCELERYNCRFGQNLRKIKDGSC</sequence>
<feature type="chain" id="PRO_5043040073" description="Kazal-like domain-containing protein" evidence="1">
    <location>
        <begin position="27"/>
        <end position="103"/>
    </location>
</feature>
<keyword evidence="1" id="KW-0732">Signal</keyword>
<evidence type="ECO:0000313" key="4">
    <source>
        <dbReference type="Proteomes" id="UP001378592"/>
    </source>
</evidence>
<organism evidence="3 4">
    <name type="scientific">Gryllus longicercus</name>
    <dbReference type="NCBI Taxonomy" id="2509291"/>
    <lineage>
        <taxon>Eukaryota</taxon>
        <taxon>Metazoa</taxon>
        <taxon>Ecdysozoa</taxon>
        <taxon>Arthropoda</taxon>
        <taxon>Hexapoda</taxon>
        <taxon>Insecta</taxon>
        <taxon>Pterygota</taxon>
        <taxon>Neoptera</taxon>
        <taxon>Polyneoptera</taxon>
        <taxon>Orthoptera</taxon>
        <taxon>Ensifera</taxon>
        <taxon>Gryllidea</taxon>
        <taxon>Grylloidea</taxon>
        <taxon>Gryllidae</taxon>
        <taxon>Gryllinae</taxon>
        <taxon>Gryllus</taxon>
    </lineage>
</organism>
<feature type="signal peptide" evidence="1">
    <location>
        <begin position="1"/>
        <end position="26"/>
    </location>
</feature>
<evidence type="ECO:0000259" key="2">
    <source>
        <dbReference type="PROSITE" id="PS51465"/>
    </source>
</evidence>
<keyword evidence="4" id="KW-1185">Reference proteome</keyword>
<evidence type="ECO:0000313" key="3">
    <source>
        <dbReference type="EMBL" id="KAK7789083.1"/>
    </source>
</evidence>
<gene>
    <name evidence="3" type="ORF">R5R35_012137</name>
</gene>
<name>A0AAN9YVX2_9ORTH</name>
<evidence type="ECO:0000256" key="1">
    <source>
        <dbReference type="SAM" id="SignalP"/>
    </source>
</evidence>
<dbReference type="EMBL" id="JAZDUA010000844">
    <property type="protein sequence ID" value="KAK7789083.1"/>
    <property type="molecule type" value="Genomic_DNA"/>
</dbReference>
<dbReference type="Pfam" id="PF07648">
    <property type="entry name" value="Kazal_2"/>
    <property type="match status" value="1"/>
</dbReference>
<feature type="domain" description="Kazal-like" evidence="2">
    <location>
        <begin position="48"/>
        <end position="103"/>
    </location>
</feature>
<dbReference type="PROSITE" id="PS51465">
    <property type="entry name" value="KAZAL_2"/>
    <property type="match status" value="1"/>
</dbReference>
<protein>
    <recommendedName>
        <fullName evidence="2">Kazal-like domain-containing protein</fullName>
    </recommendedName>
</protein>
<dbReference type="CDD" id="cd00104">
    <property type="entry name" value="KAZAL_FS"/>
    <property type="match status" value="1"/>
</dbReference>
<dbReference type="Proteomes" id="UP001378592">
    <property type="component" value="Unassembled WGS sequence"/>
</dbReference>
<dbReference type="SUPFAM" id="SSF100895">
    <property type="entry name" value="Kazal-type serine protease inhibitors"/>
    <property type="match status" value="1"/>
</dbReference>
<dbReference type="InterPro" id="IPR036058">
    <property type="entry name" value="Kazal_dom_sf"/>
</dbReference>